<feature type="transmembrane region" description="Helical" evidence="13">
    <location>
        <begin position="145"/>
        <end position="166"/>
    </location>
</feature>
<gene>
    <name evidence="15" type="ORF">EDC28_107124</name>
</gene>
<evidence type="ECO:0000256" key="12">
    <source>
        <dbReference type="ARBA" id="ARBA00037975"/>
    </source>
</evidence>
<sequence length="183" mass="20500">MASALSKTTIRLHWIVAITMIFLCIVGFYMTNWHDYGYYDLHKAIGVLILLVVVPRVIWRIKMGWPKPLGKDSPLLHVIAMLVHWVLIVSTLSMPVFGLLMSAVGGHGVDIFGWQMIDTHFAPGTHDAVPYSPFWAEVGEQGHEINGYLLMGTIVLHVLGALKHHIIDKDGTLRRMLGHSIES</sequence>
<dbReference type="STRING" id="584787.GCA_001247655_00682"/>
<evidence type="ECO:0000313" key="15">
    <source>
        <dbReference type="EMBL" id="ROQ24243.1"/>
    </source>
</evidence>
<keyword evidence="3" id="KW-0813">Transport</keyword>
<organism evidence="15 16">
    <name type="scientific">Gallaecimonas pentaromativorans</name>
    <dbReference type="NCBI Taxonomy" id="584787"/>
    <lineage>
        <taxon>Bacteria</taxon>
        <taxon>Pseudomonadati</taxon>
        <taxon>Pseudomonadota</taxon>
        <taxon>Gammaproteobacteria</taxon>
        <taxon>Enterobacterales</taxon>
        <taxon>Gallaecimonadaceae</taxon>
        <taxon>Gallaecimonas</taxon>
    </lineage>
</organism>
<dbReference type="SUPFAM" id="SSF81342">
    <property type="entry name" value="Transmembrane di-heme cytochromes"/>
    <property type="match status" value="1"/>
</dbReference>
<evidence type="ECO:0000256" key="3">
    <source>
        <dbReference type="ARBA" id="ARBA00022448"/>
    </source>
</evidence>
<evidence type="ECO:0000256" key="5">
    <source>
        <dbReference type="ARBA" id="ARBA00022617"/>
    </source>
</evidence>
<feature type="transmembrane region" description="Helical" evidence="13">
    <location>
        <begin position="12"/>
        <end position="30"/>
    </location>
</feature>
<reference evidence="15 16" key="1">
    <citation type="submission" date="2018-11" db="EMBL/GenBank/DDBJ databases">
        <title>Genomic Encyclopedia of Type Strains, Phase IV (KMG-IV): sequencing the most valuable type-strain genomes for metagenomic binning, comparative biology and taxonomic classification.</title>
        <authorList>
            <person name="Goeker M."/>
        </authorList>
    </citation>
    <scope>NUCLEOTIDE SEQUENCE [LARGE SCALE GENOMIC DNA]</scope>
    <source>
        <strain evidence="15 16">DSM 21945</strain>
    </source>
</reference>
<accession>A0A3N1P6U1</accession>
<proteinExistence type="inferred from homology"/>
<comment type="caution">
    <text evidence="15">The sequence shown here is derived from an EMBL/GenBank/DDBJ whole genome shotgun (WGS) entry which is preliminary data.</text>
</comment>
<keyword evidence="4" id="KW-1003">Cell membrane</keyword>
<dbReference type="InterPro" id="IPR052168">
    <property type="entry name" value="Cytochrome_b561_oxidase"/>
</dbReference>
<evidence type="ECO:0000256" key="8">
    <source>
        <dbReference type="ARBA" id="ARBA00022982"/>
    </source>
</evidence>
<protein>
    <submittedName>
        <fullName evidence="15">Cytochrome b561</fullName>
    </submittedName>
</protein>
<comment type="cofactor">
    <cofactor evidence="1">
        <name>heme b</name>
        <dbReference type="ChEBI" id="CHEBI:60344"/>
    </cofactor>
</comment>
<keyword evidence="10" id="KW-0408">Iron</keyword>
<keyword evidence="5" id="KW-0349">Heme</keyword>
<dbReference type="EMBL" id="RJUL01000007">
    <property type="protein sequence ID" value="ROQ24243.1"/>
    <property type="molecule type" value="Genomic_DNA"/>
</dbReference>
<name>A0A3N1P6U1_9GAMM</name>
<evidence type="ECO:0000256" key="13">
    <source>
        <dbReference type="SAM" id="Phobius"/>
    </source>
</evidence>
<dbReference type="Proteomes" id="UP000268033">
    <property type="component" value="Unassembled WGS sequence"/>
</dbReference>
<evidence type="ECO:0000256" key="4">
    <source>
        <dbReference type="ARBA" id="ARBA00022475"/>
    </source>
</evidence>
<evidence type="ECO:0000313" key="16">
    <source>
        <dbReference type="Proteomes" id="UP000268033"/>
    </source>
</evidence>
<dbReference type="GO" id="GO:0046872">
    <property type="term" value="F:metal ion binding"/>
    <property type="evidence" value="ECO:0007669"/>
    <property type="project" value="UniProtKB-KW"/>
</dbReference>
<dbReference type="GO" id="GO:0022904">
    <property type="term" value="P:respiratory electron transport chain"/>
    <property type="evidence" value="ECO:0007669"/>
    <property type="project" value="InterPro"/>
</dbReference>
<dbReference type="InterPro" id="IPR011577">
    <property type="entry name" value="Cyt_b561_bac/Ni-Hgenase"/>
</dbReference>
<evidence type="ECO:0000256" key="1">
    <source>
        <dbReference type="ARBA" id="ARBA00001970"/>
    </source>
</evidence>
<dbReference type="PANTHER" id="PTHR30529:SF7">
    <property type="entry name" value="CYTOCHROME B561 BACTERIAL_NI-HYDROGENASE DOMAIN-CONTAINING PROTEIN"/>
    <property type="match status" value="1"/>
</dbReference>
<dbReference type="Pfam" id="PF01292">
    <property type="entry name" value="Ni_hydr_CYTB"/>
    <property type="match status" value="1"/>
</dbReference>
<evidence type="ECO:0000256" key="11">
    <source>
        <dbReference type="ARBA" id="ARBA00023136"/>
    </source>
</evidence>
<feature type="domain" description="Cytochrome b561 bacterial/Ni-hydrogenase" evidence="14">
    <location>
        <begin position="6"/>
        <end position="178"/>
    </location>
</feature>
<evidence type="ECO:0000259" key="14">
    <source>
        <dbReference type="Pfam" id="PF01292"/>
    </source>
</evidence>
<dbReference type="InterPro" id="IPR016174">
    <property type="entry name" value="Di-haem_cyt_TM"/>
</dbReference>
<dbReference type="PANTHER" id="PTHR30529">
    <property type="entry name" value="CYTOCHROME B561"/>
    <property type="match status" value="1"/>
</dbReference>
<evidence type="ECO:0000256" key="9">
    <source>
        <dbReference type="ARBA" id="ARBA00022989"/>
    </source>
</evidence>
<comment type="similarity">
    <text evidence="12">Belongs to the cytochrome b561 family.</text>
</comment>
<dbReference type="GO" id="GO:0020037">
    <property type="term" value="F:heme binding"/>
    <property type="evidence" value="ECO:0007669"/>
    <property type="project" value="TreeGrafter"/>
</dbReference>
<dbReference type="GO" id="GO:0009055">
    <property type="term" value="F:electron transfer activity"/>
    <property type="evidence" value="ECO:0007669"/>
    <property type="project" value="InterPro"/>
</dbReference>
<keyword evidence="8" id="KW-0249">Electron transport</keyword>
<evidence type="ECO:0000256" key="10">
    <source>
        <dbReference type="ARBA" id="ARBA00023004"/>
    </source>
</evidence>
<keyword evidence="16" id="KW-1185">Reference proteome</keyword>
<evidence type="ECO:0000256" key="2">
    <source>
        <dbReference type="ARBA" id="ARBA00004651"/>
    </source>
</evidence>
<comment type="subcellular location">
    <subcellularLocation>
        <location evidence="2">Cell membrane</location>
        <topology evidence="2">Multi-pass membrane protein</topology>
    </subcellularLocation>
</comment>
<feature type="transmembrane region" description="Helical" evidence="13">
    <location>
        <begin position="75"/>
        <end position="97"/>
    </location>
</feature>
<evidence type="ECO:0000256" key="6">
    <source>
        <dbReference type="ARBA" id="ARBA00022692"/>
    </source>
</evidence>
<dbReference type="AlphaFoldDB" id="A0A3N1P6U1"/>
<evidence type="ECO:0000256" key="7">
    <source>
        <dbReference type="ARBA" id="ARBA00022723"/>
    </source>
</evidence>
<keyword evidence="9 13" id="KW-1133">Transmembrane helix</keyword>
<dbReference type="GO" id="GO:0005886">
    <property type="term" value="C:plasma membrane"/>
    <property type="evidence" value="ECO:0007669"/>
    <property type="project" value="UniProtKB-SubCell"/>
</dbReference>
<keyword evidence="7" id="KW-0479">Metal-binding</keyword>
<dbReference type="RefSeq" id="WP_050659592.1">
    <property type="nucleotide sequence ID" value="NZ_JBLXAC010000010.1"/>
</dbReference>
<keyword evidence="11 13" id="KW-0472">Membrane</keyword>
<keyword evidence="6 13" id="KW-0812">Transmembrane</keyword>